<evidence type="ECO:0000256" key="10">
    <source>
        <dbReference type="SAM" id="Coils"/>
    </source>
</evidence>
<dbReference type="SUPFAM" id="SSF102735">
    <property type="entry name" value="Trigger factor ribosome-binding domain"/>
    <property type="match status" value="1"/>
</dbReference>
<proteinExistence type="inferred from homology"/>
<dbReference type="PANTHER" id="PTHR30560:SF3">
    <property type="entry name" value="TRIGGER FACTOR-LIKE PROTEIN TIG, CHLOROPLASTIC"/>
    <property type="match status" value="1"/>
</dbReference>
<evidence type="ECO:0000256" key="3">
    <source>
        <dbReference type="ARBA" id="ARBA00013194"/>
    </source>
</evidence>
<dbReference type="Pfam" id="PF05698">
    <property type="entry name" value="Trigger_C"/>
    <property type="match status" value="1"/>
</dbReference>
<dbReference type="InterPro" id="IPR027304">
    <property type="entry name" value="Trigger_fact/SurA_dom_sf"/>
</dbReference>
<feature type="coiled-coil region" evidence="10">
    <location>
        <begin position="262"/>
        <end position="296"/>
    </location>
</feature>
<dbReference type="NCBIfam" id="TIGR00115">
    <property type="entry name" value="tig"/>
    <property type="match status" value="1"/>
</dbReference>
<dbReference type="Gene3D" id="1.10.3120.10">
    <property type="entry name" value="Trigger factor, C-terminal domain"/>
    <property type="match status" value="1"/>
</dbReference>
<dbReference type="InterPro" id="IPR008880">
    <property type="entry name" value="Trigger_fac_C"/>
</dbReference>
<evidence type="ECO:0000256" key="5">
    <source>
        <dbReference type="ARBA" id="ARBA00023110"/>
    </source>
</evidence>
<dbReference type="HAMAP" id="MF_00303">
    <property type="entry name" value="Trigger_factor_Tig"/>
    <property type="match status" value="1"/>
</dbReference>
<evidence type="ECO:0000259" key="12">
    <source>
        <dbReference type="Pfam" id="PF05697"/>
    </source>
</evidence>
<evidence type="ECO:0000256" key="2">
    <source>
        <dbReference type="ARBA" id="ARBA00005464"/>
    </source>
</evidence>
<dbReference type="InterPro" id="IPR046357">
    <property type="entry name" value="PPIase_dom_sf"/>
</dbReference>
<feature type="domain" description="PPIase FKBP-type" evidence="11">
    <location>
        <begin position="158"/>
        <end position="238"/>
    </location>
</feature>
<comment type="domain">
    <text evidence="9">Consists of 3 domains; the N-terminus binds the ribosome, the middle domain has PPIase activity, while the C-terminus has intrinsic chaperone activity on its own.</text>
</comment>
<dbReference type="InterPro" id="IPR037041">
    <property type="entry name" value="Trigger_fac_C_sf"/>
</dbReference>
<evidence type="ECO:0000313" key="15">
    <source>
        <dbReference type="Proteomes" id="UP001157733"/>
    </source>
</evidence>
<dbReference type="Gene3D" id="3.30.70.1050">
    <property type="entry name" value="Trigger factor ribosome-binding domain"/>
    <property type="match status" value="1"/>
</dbReference>
<evidence type="ECO:0000313" key="14">
    <source>
        <dbReference type="EMBL" id="CAI2717153.1"/>
    </source>
</evidence>
<dbReference type="SUPFAM" id="SSF109998">
    <property type="entry name" value="Triger factor/SurA peptide-binding domain-like"/>
    <property type="match status" value="1"/>
</dbReference>
<dbReference type="PANTHER" id="PTHR30560">
    <property type="entry name" value="TRIGGER FACTOR CHAPERONE AND PEPTIDYL-PROLYL CIS/TRANS ISOMERASE"/>
    <property type="match status" value="1"/>
</dbReference>
<dbReference type="Pfam" id="PF05697">
    <property type="entry name" value="Trigger_N"/>
    <property type="match status" value="1"/>
</dbReference>
<dbReference type="Pfam" id="PF00254">
    <property type="entry name" value="FKBP_C"/>
    <property type="match status" value="1"/>
</dbReference>
<dbReference type="EC" id="5.2.1.8" evidence="3 9"/>
<comment type="similarity">
    <text evidence="2 9">Belongs to the FKBP-type PPIase family. Tig subfamily.</text>
</comment>
<keyword evidence="9" id="KW-0963">Cytoplasm</keyword>
<evidence type="ECO:0000256" key="6">
    <source>
        <dbReference type="ARBA" id="ARBA00023186"/>
    </source>
</evidence>
<dbReference type="RefSeq" id="WP_282010114.1">
    <property type="nucleotide sequence ID" value="NZ_OX336137.1"/>
</dbReference>
<evidence type="ECO:0000256" key="8">
    <source>
        <dbReference type="ARBA" id="ARBA00029986"/>
    </source>
</evidence>
<evidence type="ECO:0000256" key="4">
    <source>
        <dbReference type="ARBA" id="ARBA00016902"/>
    </source>
</evidence>
<evidence type="ECO:0000256" key="1">
    <source>
        <dbReference type="ARBA" id="ARBA00000971"/>
    </source>
</evidence>
<organism evidence="14 15">
    <name type="scientific">Nitrospina watsonii</name>
    <dbReference type="NCBI Taxonomy" id="1323948"/>
    <lineage>
        <taxon>Bacteria</taxon>
        <taxon>Pseudomonadati</taxon>
        <taxon>Nitrospinota/Tectimicrobiota group</taxon>
        <taxon>Nitrospinota</taxon>
        <taxon>Nitrospinia</taxon>
        <taxon>Nitrospinales</taxon>
        <taxon>Nitrospinaceae</taxon>
        <taxon>Nitrospina</taxon>
    </lineage>
</organism>
<keyword evidence="15" id="KW-1185">Reference proteome</keyword>
<keyword evidence="6 9" id="KW-0143">Chaperone</keyword>
<dbReference type="InterPro" id="IPR036611">
    <property type="entry name" value="Trigger_fac_ribosome-bd_sf"/>
</dbReference>
<sequence>MKCEVEEIDKCNRKLKIEIPLGDYQSQIKAYYKKLSHQVKMPGFRPGKVPQSIMEKRFGPEVKQEVLTQMVSESISQGIQDNHLHAIGDPSIVEIEAEEGTDISITANVEVLPEFSVSDIGQLQVPLKVAKVTDEQVEQTLQSYREQKAVNEEVTDRGVQKDDLIKIDFESTCDGKPYENSTGKDYIVQVGGHLIAGFDEQVQGMLINETRSFKLILPDDHPNKEVAGKEVDFTVTLKGIQIKKLPELDDEFAKSVDPSKKHETLDALKADVRQQLEEHQRKQARQEAQKTLAEKLGEANPIDVPEKLVQEQIKFMVNKGKEQDAAGHIHENKADDVAVSEDDQKKHREPAVKLLQQELVINKMSDELGIEISEKELDQELRVFMSLLQIKDLKKIKQDWAQSGALLRLHNRMRREKTLEQLMEQVQLQEEMVDSTDIKKDN</sequence>
<evidence type="ECO:0000256" key="9">
    <source>
        <dbReference type="HAMAP-Rule" id="MF_00303"/>
    </source>
</evidence>
<dbReference type="GO" id="GO:0003755">
    <property type="term" value="F:peptidyl-prolyl cis-trans isomerase activity"/>
    <property type="evidence" value="ECO:0007669"/>
    <property type="project" value="UniProtKB-EC"/>
</dbReference>
<dbReference type="PIRSF" id="PIRSF003095">
    <property type="entry name" value="Trigger_factor"/>
    <property type="match status" value="1"/>
</dbReference>
<evidence type="ECO:0000256" key="7">
    <source>
        <dbReference type="ARBA" id="ARBA00023235"/>
    </source>
</evidence>
<reference evidence="14 15" key="1">
    <citation type="submission" date="2022-09" db="EMBL/GenBank/DDBJ databases">
        <authorList>
            <person name="Kop L."/>
        </authorList>
    </citation>
    <scope>NUCLEOTIDE SEQUENCE [LARGE SCALE GENOMIC DNA]</scope>
    <source>
        <strain evidence="14 15">347</strain>
    </source>
</reference>
<dbReference type="InterPro" id="IPR001179">
    <property type="entry name" value="PPIase_FKBP_dom"/>
</dbReference>
<feature type="domain" description="Trigger factor ribosome-binding bacterial" evidence="12">
    <location>
        <begin position="1"/>
        <end position="143"/>
    </location>
</feature>
<comment type="subcellular location">
    <subcellularLocation>
        <location evidence="9">Cytoplasm</location>
    </subcellularLocation>
    <text evidence="9">About half TF is bound to the ribosome near the polypeptide exit tunnel while the other half is free in the cytoplasm.</text>
</comment>
<comment type="catalytic activity">
    <reaction evidence="1 9">
        <text>[protein]-peptidylproline (omega=180) = [protein]-peptidylproline (omega=0)</text>
        <dbReference type="Rhea" id="RHEA:16237"/>
        <dbReference type="Rhea" id="RHEA-COMP:10747"/>
        <dbReference type="Rhea" id="RHEA-COMP:10748"/>
        <dbReference type="ChEBI" id="CHEBI:83833"/>
        <dbReference type="ChEBI" id="CHEBI:83834"/>
        <dbReference type="EC" id="5.2.1.8"/>
    </reaction>
</comment>
<dbReference type="SUPFAM" id="SSF54534">
    <property type="entry name" value="FKBP-like"/>
    <property type="match status" value="1"/>
</dbReference>
<protein>
    <recommendedName>
        <fullName evidence="4 9">Trigger factor</fullName>
        <shortName evidence="9">TF</shortName>
        <ecNumber evidence="3 9">5.2.1.8</ecNumber>
    </recommendedName>
    <alternativeName>
        <fullName evidence="8 9">PPIase</fullName>
    </alternativeName>
</protein>
<dbReference type="EMBL" id="OX336137">
    <property type="protein sequence ID" value="CAI2717153.1"/>
    <property type="molecule type" value="Genomic_DNA"/>
</dbReference>
<dbReference type="Gene3D" id="3.10.50.40">
    <property type="match status" value="1"/>
</dbReference>
<keyword evidence="9" id="KW-0132">Cell division</keyword>
<keyword evidence="5 9" id="KW-0697">Rotamase</keyword>
<dbReference type="InterPro" id="IPR005215">
    <property type="entry name" value="Trig_fac"/>
</dbReference>
<evidence type="ECO:0000259" key="11">
    <source>
        <dbReference type="Pfam" id="PF00254"/>
    </source>
</evidence>
<dbReference type="InterPro" id="IPR008881">
    <property type="entry name" value="Trigger_fac_ribosome-bd_bac"/>
</dbReference>
<keyword evidence="7 9" id="KW-0413">Isomerase</keyword>
<feature type="domain" description="Trigger factor C-terminal" evidence="13">
    <location>
        <begin position="264"/>
        <end position="423"/>
    </location>
</feature>
<accession>A0ABM9HAK3</accession>
<comment type="function">
    <text evidence="9">Involved in protein export. Acts as a chaperone by maintaining the newly synthesized protein in an open conformation. Functions as a peptidyl-prolyl cis-trans isomerase.</text>
</comment>
<name>A0ABM9HAK3_9BACT</name>
<keyword evidence="10" id="KW-0175">Coiled coil</keyword>
<evidence type="ECO:0000259" key="13">
    <source>
        <dbReference type="Pfam" id="PF05698"/>
    </source>
</evidence>
<gene>
    <name evidence="9 14" type="primary">tig</name>
    <name evidence="14" type="ORF">NSPWAT_0294</name>
</gene>
<keyword evidence="9" id="KW-0131">Cell cycle</keyword>
<dbReference type="Proteomes" id="UP001157733">
    <property type="component" value="Chromosome"/>
</dbReference>